<evidence type="ECO:0000313" key="1">
    <source>
        <dbReference type="EMBL" id="QFI54943.1"/>
    </source>
</evidence>
<gene>
    <name evidence="1" type="ORF">FE240_09760</name>
</gene>
<dbReference type="InterPro" id="IPR029024">
    <property type="entry name" value="TerB-like"/>
</dbReference>
<dbReference type="Pfam" id="PF04391">
    <property type="entry name" value="DUF533"/>
    <property type="match status" value="1"/>
</dbReference>
<accession>A0A5J6WYZ1</accession>
<organism evidence="1 2">
    <name type="scientific">Aeromonas simiae</name>
    <dbReference type="NCBI Taxonomy" id="218936"/>
    <lineage>
        <taxon>Bacteria</taxon>
        <taxon>Pseudomonadati</taxon>
        <taxon>Pseudomonadota</taxon>
        <taxon>Gammaproteobacteria</taxon>
        <taxon>Aeromonadales</taxon>
        <taxon>Aeromonadaceae</taxon>
        <taxon>Aeromonas</taxon>
    </lineage>
</organism>
<dbReference type="SUPFAM" id="SSF158682">
    <property type="entry name" value="TerB-like"/>
    <property type="match status" value="1"/>
</dbReference>
<keyword evidence="2" id="KW-1185">Reference proteome</keyword>
<name>A0A5J6WYZ1_9GAMM</name>
<dbReference type="Proteomes" id="UP000594034">
    <property type="component" value="Chromosome"/>
</dbReference>
<evidence type="ECO:0000313" key="2">
    <source>
        <dbReference type="Proteomes" id="UP000594034"/>
    </source>
</evidence>
<protein>
    <submittedName>
        <fullName evidence="1">Tellurite resistance TerB family protein</fullName>
    </submittedName>
</protein>
<reference evidence="1 2" key="1">
    <citation type="submission" date="2019-05" db="EMBL/GenBank/DDBJ databases">
        <title>OXA-830, a novel chromosomally encoded expanded-spectrum class D beta-lactamase in Aeromonas simiae.</title>
        <authorList>
            <person name="Zhou W."/>
            <person name="Chen Q."/>
        </authorList>
    </citation>
    <scope>NUCLEOTIDE SEQUENCE [LARGE SCALE GENOMIC DNA]</scope>
    <source>
        <strain evidence="1 2">A6</strain>
    </source>
</reference>
<sequence length="206" mass="23004">MRNILDQLLGGGKTLPRRAGEKYQGQRQGALGLLLGHQKARKYRDKVATLGGISALGKLAYSLYRDWLQQQKVSPPTHVIPQPLHILQGNALEIRADLLVRAMIAAARADGHVDEVEHETITGRLTELGFDNAAHFIGRELMRPLDPYLLAREVTDMEQATEVYFVSLLAIEVDHFMERGYLDELAKALRLAPELRAHIEARVAAL</sequence>
<dbReference type="AlphaFoldDB" id="A0A5J6WYZ1"/>
<dbReference type="RefSeq" id="WP_193000581.1">
    <property type="nucleotide sequence ID" value="NZ_CP040449.1"/>
</dbReference>
<dbReference type="InterPro" id="IPR007486">
    <property type="entry name" value="YebE"/>
</dbReference>
<proteinExistence type="predicted"/>
<dbReference type="EMBL" id="CP040449">
    <property type="protein sequence ID" value="QFI54943.1"/>
    <property type="molecule type" value="Genomic_DNA"/>
</dbReference>
<dbReference type="KEGG" id="asim:FE240_09760"/>
<dbReference type="CDD" id="cd07178">
    <property type="entry name" value="terB_like_YebE"/>
    <property type="match status" value="1"/>
</dbReference>